<evidence type="ECO:0000256" key="6">
    <source>
        <dbReference type="ARBA" id="ARBA00023204"/>
    </source>
</evidence>
<feature type="compositionally biased region" description="Basic residues" evidence="10">
    <location>
        <begin position="367"/>
        <end position="378"/>
    </location>
</feature>
<evidence type="ECO:0000256" key="9">
    <source>
        <dbReference type="HAMAP-Rule" id="MF_03110"/>
    </source>
</evidence>
<feature type="compositionally biased region" description="Basic and acidic residues" evidence="10">
    <location>
        <begin position="426"/>
        <end position="437"/>
    </location>
</feature>
<reference evidence="11" key="2">
    <citation type="submission" date="2023-05" db="EMBL/GenBank/DDBJ databases">
        <authorList>
            <consortium name="Lawrence Berkeley National Laboratory"/>
            <person name="Steindorff A."/>
            <person name="Hensen N."/>
            <person name="Bonometti L."/>
            <person name="Westerberg I."/>
            <person name="Brannstrom I.O."/>
            <person name="Guillou S."/>
            <person name="Cros-Aarteil S."/>
            <person name="Calhoun S."/>
            <person name="Haridas S."/>
            <person name="Kuo A."/>
            <person name="Mondo S."/>
            <person name="Pangilinan J."/>
            <person name="Riley R."/>
            <person name="Labutti K."/>
            <person name="Andreopoulos B."/>
            <person name="Lipzen A."/>
            <person name="Chen C."/>
            <person name="Yanf M."/>
            <person name="Daum C."/>
            <person name="Ng V."/>
            <person name="Clum A."/>
            <person name="Ohm R."/>
            <person name="Martin F."/>
            <person name="Silar P."/>
            <person name="Natvig D."/>
            <person name="Lalanne C."/>
            <person name="Gautier V."/>
            <person name="Ament-Velasquez S.L."/>
            <person name="Kruys A."/>
            <person name="Hutchinson M.I."/>
            <person name="Powell A.J."/>
            <person name="Barry K."/>
            <person name="Miller A.N."/>
            <person name="Grigoriev I.V."/>
            <person name="Debuchy R."/>
            <person name="Gladieux P."/>
            <person name="Thoren M.H."/>
            <person name="Johannesson H."/>
        </authorList>
    </citation>
    <scope>NUCLEOTIDE SEQUENCE</scope>
    <source>
        <strain evidence="11">PSN293</strain>
    </source>
</reference>
<feature type="compositionally biased region" description="Basic residues" evidence="10">
    <location>
        <begin position="668"/>
        <end position="680"/>
    </location>
</feature>
<feature type="region of interest" description="Disordered" evidence="10">
    <location>
        <begin position="350"/>
        <end position="388"/>
    </location>
</feature>
<dbReference type="Pfam" id="PF09494">
    <property type="entry name" value="Slx4"/>
    <property type="match status" value="1"/>
</dbReference>
<comment type="similarity">
    <text evidence="2 9">Belongs to the SLX4 family.</text>
</comment>
<evidence type="ECO:0000313" key="12">
    <source>
        <dbReference type="Proteomes" id="UP001301769"/>
    </source>
</evidence>
<comment type="PTM">
    <text evidence="9">Phosphorylated in response to DNA damage.</text>
</comment>
<dbReference type="GO" id="GO:0017108">
    <property type="term" value="F:5'-flap endonuclease activity"/>
    <property type="evidence" value="ECO:0007669"/>
    <property type="project" value="InterPro"/>
</dbReference>
<dbReference type="GO" id="GO:0006281">
    <property type="term" value="P:DNA repair"/>
    <property type="evidence" value="ECO:0007669"/>
    <property type="project" value="UniProtKB-UniRule"/>
</dbReference>
<comment type="caution">
    <text evidence="11">The sequence shown here is derived from an EMBL/GenBank/DDBJ whole genome shotgun (WGS) entry which is preliminary data.</text>
</comment>
<feature type="region of interest" description="Disordered" evidence="10">
    <location>
        <begin position="659"/>
        <end position="704"/>
    </location>
</feature>
<comment type="subunit">
    <text evidence="9">Forms a heterodimer with SLX1.</text>
</comment>
<protein>
    <recommendedName>
        <fullName evidence="8 9">Structure-specific endonuclease subunit SLX4</fullName>
    </recommendedName>
</protein>
<gene>
    <name evidence="9" type="primary">SLX4</name>
    <name evidence="11" type="ORF">QBC37DRAFT_428442</name>
</gene>
<evidence type="ECO:0000256" key="10">
    <source>
        <dbReference type="SAM" id="MobiDB-lite"/>
    </source>
</evidence>
<evidence type="ECO:0000256" key="2">
    <source>
        <dbReference type="ARBA" id="ARBA00006661"/>
    </source>
</evidence>
<evidence type="ECO:0000256" key="4">
    <source>
        <dbReference type="ARBA" id="ARBA00022763"/>
    </source>
</evidence>
<feature type="compositionally biased region" description="Low complexity" evidence="10">
    <location>
        <begin position="291"/>
        <end position="306"/>
    </location>
</feature>
<accession>A0AAN6Y1U9</accession>
<keyword evidence="3 9" id="KW-0597">Phosphoprotein</keyword>
<evidence type="ECO:0000256" key="7">
    <source>
        <dbReference type="ARBA" id="ARBA00023242"/>
    </source>
</evidence>
<dbReference type="GO" id="GO:0006260">
    <property type="term" value="P:DNA replication"/>
    <property type="evidence" value="ECO:0007669"/>
    <property type="project" value="InterPro"/>
</dbReference>
<keyword evidence="12" id="KW-1185">Reference proteome</keyword>
<evidence type="ECO:0000256" key="8">
    <source>
        <dbReference type="ARBA" id="ARBA00029496"/>
    </source>
</evidence>
<comment type="subcellular location">
    <subcellularLocation>
        <location evidence="1 9">Nucleus</location>
    </subcellularLocation>
</comment>
<feature type="region of interest" description="Disordered" evidence="10">
    <location>
        <begin position="573"/>
        <end position="612"/>
    </location>
</feature>
<dbReference type="Proteomes" id="UP001301769">
    <property type="component" value="Unassembled WGS sequence"/>
</dbReference>
<reference evidence="11" key="1">
    <citation type="journal article" date="2023" name="Mol. Phylogenet. Evol.">
        <title>Genome-scale phylogeny and comparative genomics of the fungal order Sordariales.</title>
        <authorList>
            <person name="Hensen N."/>
            <person name="Bonometti L."/>
            <person name="Westerberg I."/>
            <person name="Brannstrom I.O."/>
            <person name="Guillou S."/>
            <person name="Cros-Aarteil S."/>
            <person name="Calhoun S."/>
            <person name="Haridas S."/>
            <person name="Kuo A."/>
            <person name="Mondo S."/>
            <person name="Pangilinan J."/>
            <person name="Riley R."/>
            <person name="LaButti K."/>
            <person name="Andreopoulos B."/>
            <person name="Lipzen A."/>
            <person name="Chen C."/>
            <person name="Yan M."/>
            <person name="Daum C."/>
            <person name="Ng V."/>
            <person name="Clum A."/>
            <person name="Steindorff A."/>
            <person name="Ohm R.A."/>
            <person name="Martin F."/>
            <person name="Silar P."/>
            <person name="Natvig D.O."/>
            <person name="Lalanne C."/>
            <person name="Gautier V."/>
            <person name="Ament-Velasquez S.L."/>
            <person name="Kruys A."/>
            <person name="Hutchinson M.I."/>
            <person name="Powell A.J."/>
            <person name="Barry K."/>
            <person name="Miller A.N."/>
            <person name="Grigoriev I.V."/>
            <person name="Debuchy R."/>
            <person name="Gladieux P."/>
            <person name="Hiltunen Thoren M."/>
            <person name="Johannesson H."/>
        </authorList>
    </citation>
    <scope>NUCLEOTIDE SEQUENCE</scope>
    <source>
        <strain evidence="11">PSN293</strain>
    </source>
</reference>
<keyword evidence="5 9" id="KW-0233">DNA recombination</keyword>
<dbReference type="InterPro" id="IPR027784">
    <property type="entry name" value="Slx4_ascomycetes"/>
</dbReference>
<dbReference type="InterPro" id="IPR018574">
    <property type="entry name" value="Structure-sp_endonuc_su_Slx4"/>
</dbReference>
<name>A0AAN6Y1U9_9PEZI</name>
<keyword evidence="4 9" id="KW-0227">DNA damage</keyword>
<dbReference type="GO" id="GO:0033557">
    <property type="term" value="C:Slx1-Slx4 complex"/>
    <property type="evidence" value="ECO:0007669"/>
    <property type="project" value="UniProtKB-UniRule"/>
</dbReference>
<feature type="region of interest" description="Disordered" evidence="10">
    <location>
        <begin position="426"/>
        <end position="470"/>
    </location>
</feature>
<evidence type="ECO:0000313" key="11">
    <source>
        <dbReference type="EMBL" id="KAK4210673.1"/>
    </source>
</evidence>
<dbReference type="EMBL" id="MU858169">
    <property type="protein sequence ID" value="KAK4210673.1"/>
    <property type="molecule type" value="Genomic_DNA"/>
</dbReference>
<evidence type="ECO:0000256" key="3">
    <source>
        <dbReference type="ARBA" id="ARBA00022553"/>
    </source>
</evidence>
<feature type="compositionally biased region" description="Low complexity" evidence="10">
    <location>
        <begin position="681"/>
        <end position="704"/>
    </location>
</feature>
<sequence length="858" mass="92521">MAQDDSVVVISSSPEFPSIHQLLAKSPKRTTLRSGKNAAAIPDNAPSSFMTATNLWKSLHPGQELVDDEPIDVSAKDMVSKADGIPEPVDPGSKASESDEKKPRKKRATGTTAKKSKKSGEGEAEPPPPQPLVDAVTAESKPAPKRRGRPKGATEQQKEAQTTIPKGKVTKAAPKEKKTRKKAETVSRHFANPAPSTVPAEPATSKLDDEPIDQEQAIRRRLDWTPPPEKITINLEDSVLSQEPELQDSFKNLLGGYNDKMDDGQINASTIAGPSNNDILGKRKLIELVATKTSKTTTPETSQAKSKAPKKKPRTITDLAMAAYRPVEENEDLAPTEKARKESVLNYFEVEGPGKETGKGAGGASKTAKKPAKAKASKKKAEPKKQILLSPASALKQVSGQDFVFGTASQLATEDDPDLFRALHEAMKESNHPDRDPFASSSPIQSEIARRRKAGGKLWTAGARDDDGDLLDLEPLDLTGSPVAASDYPLPQLSVLDTEKAVAGQASAPKIPIEILSSDFDSFDLTESPALPTAPKALLFAAPTAATGAGKSAASKVHTPPIPAESVQVHLTVDSDFEPPPSNQEHHRLIAQSQAQASPERPQASMPQRPKYELYTDAKLAKEISAYGFKPVKKREAMIALLEKCWDNKQKATLLDSATDDATSKTKTAAKPKGRPRKTTKPAAASTESTSVPTVTTPKRTKAATASRAVVEIADSDASDSEDPFFSSPVSARAKEDVFSDDAHEAMDVSVSDDTEDASLLAMEGPSTEQTVLFSRITKAVTTAPRTRNPAEPSWYEKMLMYDPVILEDLTAWLNAGQLDRVGHDGEVNPEEVKLWCLSKSVCCLWRQNIHGKARKRF</sequence>
<keyword evidence="7 9" id="KW-0539">Nucleus</keyword>
<evidence type="ECO:0000256" key="5">
    <source>
        <dbReference type="ARBA" id="ARBA00023172"/>
    </source>
</evidence>
<dbReference type="CDD" id="cd22999">
    <property type="entry name" value="SAP_SLX4"/>
    <property type="match status" value="1"/>
</dbReference>
<comment type="function">
    <text evidence="9">Regulatory subunit of the SLX1-SLX4 structure-specific endonuclease that resolves DNA secondary structures generated during DNA repair and recombination. Has endonuclease activity towards branched DNA substrates, introducing single-strand cuts in duplex DNA close to junctions with ss-DNA.</text>
</comment>
<proteinExistence type="inferred from homology"/>
<feature type="region of interest" description="Disordered" evidence="10">
    <location>
        <begin position="291"/>
        <end position="316"/>
    </location>
</feature>
<organism evidence="11 12">
    <name type="scientific">Rhypophila decipiens</name>
    <dbReference type="NCBI Taxonomy" id="261697"/>
    <lineage>
        <taxon>Eukaryota</taxon>
        <taxon>Fungi</taxon>
        <taxon>Dikarya</taxon>
        <taxon>Ascomycota</taxon>
        <taxon>Pezizomycotina</taxon>
        <taxon>Sordariomycetes</taxon>
        <taxon>Sordariomycetidae</taxon>
        <taxon>Sordariales</taxon>
        <taxon>Naviculisporaceae</taxon>
        <taxon>Rhypophila</taxon>
    </lineage>
</organism>
<evidence type="ECO:0000256" key="1">
    <source>
        <dbReference type="ARBA" id="ARBA00004123"/>
    </source>
</evidence>
<dbReference type="HAMAP" id="MF_03110">
    <property type="entry name" value="Endonuc_su_Slx4"/>
    <property type="match status" value="1"/>
</dbReference>
<dbReference type="AlphaFoldDB" id="A0AAN6Y1U9"/>
<feature type="region of interest" description="Disordered" evidence="10">
    <location>
        <begin position="60"/>
        <end position="229"/>
    </location>
</feature>
<keyword evidence="6 9" id="KW-0234">DNA repair</keyword>
<feature type="region of interest" description="Disordered" evidence="10">
    <location>
        <begin position="27"/>
        <end position="47"/>
    </location>
</feature>
<dbReference type="GO" id="GO:0006310">
    <property type="term" value="P:DNA recombination"/>
    <property type="evidence" value="ECO:0007669"/>
    <property type="project" value="UniProtKB-UniRule"/>
</dbReference>